<feature type="domain" description="PiggyBac transposable element-derived protein" evidence="1">
    <location>
        <begin position="22"/>
        <end position="106"/>
    </location>
</feature>
<keyword evidence="3" id="KW-1185">Reference proteome</keyword>
<sequence length="201" mass="22943">MNQPFLDKTSCWLLLTGKKKTQKKPVLLLSSKSVADVTEVEIRQRGGGDGDRVVRRKPNVLDYNKSMGGVDQSDMMLYAYLDERRTVKYWKKVAFSILNRMFVNSYILYKQNTAAENPLNRYKFYVQAVEQLVEDYLGGGEALPERRQKPGVVMIPDSKEKDCCVCSDRKQPGGRKRSRTACTKCHKGLHGTCLAKHKCKK</sequence>
<reference evidence="2" key="1">
    <citation type="journal article" date="2023" name="G3 (Bethesda)">
        <title>A reference genome for the long-term kleptoplast-retaining sea slug Elysia crispata morphotype clarki.</title>
        <authorList>
            <person name="Eastman K.E."/>
            <person name="Pendleton A.L."/>
            <person name="Shaikh M.A."/>
            <person name="Suttiyut T."/>
            <person name="Ogas R."/>
            <person name="Tomko P."/>
            <person name="Gavelis G."/>
            <person name="Widhalm J.R."/>
            <person name="Wisecaver J.H."/>
        </authorList>
    </citation>
    <scope>NUCLEOTIDE SEQUENCE</scope>
    <source>
        <strain evidence="2">ECLA1</strain>
    </source>
</reference>
<comment type="caution">
    <text evidence="2">The sequence shown here is derived from an EMBL/GenBank/DDBJ whole genome shotgun (WGS) entry which is preliminary data.</text>
</comment>
<proteinExistence type="predicted"/>
<name>A0AAE1CPX7_9GAST</name>
<dbReference type="EMBL" id="JAWDGP010007265">
    <property type="protein sequence ID" value="KAK3727007.1"/>
    <property type="molecule type" value="Genomic_DNA"/>
</dbReference>
<evidence type="ECO:0000313" key="3">
    <source>
        <dbReference type="Proteomes" id="UP001283361"/>
    </source>
</evidence>
<dbReference type="PANTHER" id="PTHR46599">
    <property type="entry name" value="PIGGYBAC TRANSPOSABLE ELEMENT-DERIVED PROTEIN 4"/>
    <property type="match status" value="1"/>
</dbReference>
<protein>
    <recommendedName>
        <fullName evidence="1">PiggyBac transposable element-derived protein domain-containing protein</fullName>
    </recommendedName>
</protein>
<accession>A0AAE1CPX7</accession>
<organism evidence="2 3">
    <name type="scientific">Elysia crispata</name>
    <name type="common">lettuce slug</name>
    <dbReference type="NCBI Taxonomy" id="231223"/>
    <lineage>
        <taxon>Eukaryota</taxon>
        <taxon>Metazoa</taxon>
        <taxon>Spiralia</taxon>
        <taxon>Lophotrochozoa</taxon>
        <taxon>Mollusca</taxon>
        <taxon>Gastropoda</taxon>
        <taxon>Heterobranchia</taxon>
        <taxon>Euthyneura</taxon>
        <taxon>Panpulmonata</taxon>
        <taxon>Sacoglossa</taxon>
        <taxon>Placobranchoidea</taxon>
        <taxon>Plakobranchidae</taxon>
        <taxon>Elysia</taxon>
    </lineage>
</organism>
<dbReference type="PANTHER" id="PTHR46599:SF3">
    <property type="entry name" value="PIGGYBAC TRANSPOSABLE ELEMENT-DERIVED PROTEIN 4"/>
    <property type="match status" value="1"/>
</dbReference>
<gene>
    <name evidence="2" type="ORF">RRG08_032397</name>
</gene>
<dbReference type="Proteomes" id="UP001283361">
    <property type="component" value="Unassembled WGS sequence"/>
</dbReference>
<dbReference type="Pfam" id="PF13843">
    <property type="entry name" value="DDE_Tnp_1_7"/>
    <property type="match status" value="1"/>
</dbReference>
<dbReference type="InterPro" id="IPR029526">
    <property type="entry name" value="PGBD"/>
</dbReference>
<evidence type="ECO:0000313" key="2">
    <source>
        <dbReference type="EMBL" id="KAK3727007.1"/>
    </source>
</evidence>
<evidence type="ECO:0000259" key="1">
    <source>
        <dbReference type="Pfam" id="PF13843"/>
    </source>
</evidence>
<dbReference type="AlphaFoldDB" id="A0AAE1CPX7"/>